<evidence type="ECO:0000256" key="1">
    <source>
        <dbReference type="SAM" id="MobiDB-lite"/>
    </source>
</evidence>
<evidence type="ECO:0000313" key="2">
    <source>
        <dbReference type="EMBL" id="GFT10003.1"/>
    </source>
</evidence>
<proteinExistence type="predicted"/>
<evidence type="ECO:0000313" key="3">
    <source>
        <dbReference type="Proteomes" id="UP000887013"/>
    </source>
</evidence>
<dbReference type="EMBL" id="BMAW01008740">
    <property type="protein sequence ID" value="GFT10003.1"/>
    <property type="molecule type" value="Genomic_DNA"/>
</dbReference>
<feature type="compositionally biased region" description="Acidic residues" evidence="1">
    <location>
        <begin position="7"/>
        <end position="21"/>
    </location>
</feature>
<dbReference type="Proteomes" id="UP000887013">
    <property type="component" value="Unassembled WGS sequence"/>
</dbReference>
<name>A0A8X6NDV3_NEPPI</name>
<reference evidence="2" key="1">
    <citation type="submission" date="2020-08" db="EMBL/GenBank/DDBJ databases">
        <title>Multicomponent nature underlies the extraordinary mechanical properties of spider dragline silk.</title>
        <authorList>
            <person name="Kono N."/>
            <person name="Nakamura H."/>
            <person name="Mori M."/>
            <person name="Yoshida Y."/>
            <person name="Ohtoshi R."/>
            <person name="Malay A.D."/>
            <person name="Moran D.A.P."/>
            <person name="Tomita M."/>
            <person name="Numata K."/>
            <person name="Arakawa K."/>
        </authorList>
    </citation>
    <scope>NUCLEOTIDE SEQUENCE</scope>
</reference>
<organism evidence="2 3">
    <name type="scientific">Nephila pilipes</name>
    <name type="common">Giant wood spider</name>
    <name type="synonym">Nephila maculata</name>
    <dbReference type="NCBI Taxonomy" id="299642"/>
    <lineage>
        <taxon>Eukaryota</taxon>
        <taxon>Metazoa</taxon>
        <taxon>Ecdysozoa</taxon>
        <taxon>Arthropoda</taxon>
        <taxon>Chelicerata</taxon>
        <taxon>Arachnida</taxon>
        <taxon>Araneae</taxon>
        <taxon>Araneomorphae</taxon>
        <taxon>Entelegynae</taxon>
        <taxon>Araneoidea</taxon>
        <taxon>Nephilidae</taxon>
        <taxon>Nephila</taxon>
    </lineage>
</organism>
<gene>
    <name evidence="2" type="ORF">NPIL_98161</name>
</gene>
<keyword evidence="3" id="KW-1185">Reference proteome</keyword>
<dbReference type="AlphaFoldDB" id="A0A8X6NDV3"/>
<accession>A0A8X6NDV3</accession>
<sequence length="94" mass="11180">MERQESLLDEPENSEEETDQVNEEKPSEVMNINCSRDQYVRKTDKVEIRALFELLSICGWHDVQHIWASDGKGIEMLRNTMSYRTFFFSVFEDK</sequence>
<feature type="region of interest" description="Disordered" evidence="1">
    <location>
        <begin position="1"/>
        <end position="28"/>
    </location>
</feature>
<comment type="caution">
    <text evidence="2">The sequence shown here is derived from an EMBL/GenBank/DDBJ whole genome shotgun (WGS) entry which is preliminary data.</text>
</comment>
<protein>
    <submittedName>
        <fullName evidence="2">Uncharacterized protein</fullName>
    </submittedName>
</protein>